<feature type="non-terminal residue" evidence="2">
    <location>
        <position position="1"/>
    </location>
</feature>
<dbReference type="OrthoDB" id="9803532at2"/>
<name>A0A5C4MX03_9RHOB</name>
<dbReference type="AlphaFoldDB" id="A0A5C4MX03"/>
<dbReference type="PANTHER" id="PTHR34595:SF7">
    <property type="entry name" value="SLL1039 PROTEIN"/>
    <property type="match status" value="1"/>
</dbReference>
<dbReference type="Proteomes" id="UP000305887">
    <property type="component" value="Unassembled WGS sequence"/>
</dbReference>
<dbReference type="EMBL" id="VDFU01000016">
    <property type="protein sequence ID" value="TNC48610.1"/>
    <property type="molecule type" value="Genomic_DNA"/>
</dbReference>
<dbReference type="InterPro" id="IPR051680">
    <property type="entry name" value="ATP-dep_Glu-Cys_Ligase-2"/>
</dbReference>
<comment type="caution">
    <text evidence="2">The sequence shown here is derived from an EMBL/GenBank/DDBJ whole genome shotgun (WGS) entry which is preliminary data.</text>
</comment>
<accession>A0A5C4MX03</accession>
<organism evidence="2 3">
    <name type="scientific">Rubellimicrobium rubrum</name>
    <dbReference type="NCBI Taxonomy" id="2585369"/>
    <lineage>
        <taxon>Bacteria</taxon>
        <taxon>Pseudomonadati</taxon>
        <taxon>Pseudomonadota</taxon>
        <taxon>Alphaproteobacteria</taxon>
        <taxon>Rhodobacterales</taxon>
        <taxon>Roseobacteraceae</taxon>
        <taxon>Rubellimicrobium</taxon>
    </lineage>
</organism>
<feature type="domain" description="DUF403" evidence="1">
    <location>
        <begin position="1"/>
        <end position="283"/>
    </location>
</feature>
<protein>
    <submittedName>
        <fullName evidence="2">Alpha-E domain-containing protein</fullName>
    </submittedName>
</protein>
<reference evidence="2 3" key="1">
    <citation type="submission" date="2019-06" db="EMBL/GenBank/DDBJ databases">
        <title>YIM 131921 draft genome.</title>
        <authorList>
            <person name="Jiang L."/>
        </authorList>
    </citation>
    <scope>NUCLEOTIDE SEQUENCE [LARGE SCALE GENOMIC DNA]</scope>
    <source>
        <strain evidence="2 3">YIM 131921</strain>
    </source>
</reference>
<evidence type="ECO:0000259" key="1">
    <source>
        <dbReference type="Pfam" id="PF04168"/>
    </source>
</evidence>
<dbReference type="RefSeq" id="WP_139077634.1">
    <property type="nucleotide sequence ID" value="NZ_VDFU01000016.1"/>
</dbReference>
<dbReference type="PANTHER" id="PTHR34595">
    <property type="entry name" value="BLR5612 PROTEIN"/>
    <property type="match status" value="1"/>
</dbReference>
<keyword evidence="3" id="KW-1185">Reference proteome</keyword>
<gene>
    <name evidence="2" type="ORF">FHG66_13810</name>
</gene>
<proteinExistence type="predicted"/>
<dbReference type="InterPro" id="IPR007296">
    <property type="entry name" value="DUF403"/>
</dbReference>
<sequence length="300" mass="32839">MARHLERAENTARLVSVHSETRLDRPDRPGFYWEPALRVTGNLPEFQRRGLAQTEREATNVLITDPANPSSVLGTLARARENIRILRDVLPRESWEAINALHALASRPGAAAPQRRDAHLREIITHAQAMAGLFLGSMNEDAGYAFLRLGRAVERGDFVTRVLLDSLSGSEDNAAEWIGVLKSLTAYQMYRRSVGGPVTRPGVVRFLACSTVFPRALACCVQEAERALARLPDGTAMTELTAKLFAILAANSAVGDERRLASILRLGQEELDTLHGALVDAYFAPPLTEPSPLQGQKQSA</sequence>
<evidence type="ECO:0000313" key="3">
    <source>
        <dbReference type="Proteomes" id="UP000305887"/>
    </source>
</evidence>
<dbReference type="Pfam" id="PF04168">
    <property type="entry name" value="Alpha-E"/>
    <property type="match status" value="1"/>
</dbReference>
<evidence type="ECO:0000313" key="2">
    <source>
        <dbReference type="EMBL" id="TNC48610.1"/>
    </source>
</evidence>